<dbReference type="PANTHER" id="PTHR24171:SF8">
    <property type="entry name" value="BRCA1-ASSOCIATED RING DOMAIN PROTEIN 1"/>
    <property type="match status" value="1"/>
</dbReference>
<feature type="compositionally biased region" description="Low complexity" evidence="4">
    <location>
        <begin position="634"/>
        <end position="648"/>
    </location>
</feature>
<dbReference type="EMBL" id="KN824298">
    <property type="protein sequence ID" value="KIM27459.1"/>
    <property type="molecule type" value="Genomic_DNA"/>
</dbReference>
<dbReference type="GO" id="GO:0085020">
    <property type="term" value="P:protein K6-linked ubiquitination"/>
    <property type="evidence" value="ECO:0007669"/>
    <property type="project" value="TreeGrafter"/>
</dbReference>
<dbReference type="Pfam" id="PF12796">
    <property type="entry name" value="Ank_2"/>
    <property type="match status" value="1"/>
</dbReference>
<feature type="compositionally biased region" description="Low complexity" evidence="4">
    <location>
        <begin position="178"/>
        <end position="189"/>
    </location>
</feature>
<dbReference type="SMART" id="SM00248">
    <property type="entry name" value="ANK"/>
    <property type="match status" value="4"/>
</dbReference>
<evidence type="ECO:0000313" key="6">
    <source>
        <dbReference type="Proteomes" id="UP000054097"/>
    </source>
</evidence>
<keyword evidence="6" id="KW-1185">Reference proteome</keyword>
<feature type="region of interest" description="Disordered" evidence="4">
    <location>
        <begin position="167"/>
        <end position="208"/>
    </location>
</feature>
<feature type="repeat" description="ANK" evidence="3">
    <location>
        <begin position="274"/>
        <end position="308"/>
    </location>
</feature>
<evidence type="ECO:0000256" key="3">
    <source>
        <dbReference type="PROSITE-ProRule" id="PRU00023"/>
    </source>
</evidence>
<dbReference type="Gene3D" id="1.25.40.20">
    <property type="entry name" value="Ankyrin repeat-containing domain"/>
    <property type="match status" value="2"/>
</dbReference>
<dbReference type="AlphaFoldDB" id="A0A0C3B5J2"/>
<dbReference type="HOGENOM" id="CLU_333742_0_0_1"/>
<dbReference type="OrthoDB" id="539213at2759"/>
<proteinExistence type="predicted"/>
<dbReference type="GO" id="GO:0004842">
    <property type="term" value="F:ubiquitin-protein transferase activity"/>
    <property type="evidence" value="ECO:0007669"/>
    <property type="project" value="TreeGrafter"/>
</dbReference>
<reference evidence="5 6" key="1">
    <citation type="submission" date="2014-04" db="EMBL/GenBank/DDBJ databases">
        <authorList>
            <consortium name="DOE Joint Genome Institute"/>
            <person name="Kuo A."/>
            <person name="Zuccaro A."/>
            <person name="Kohler A."/>
            <person name="Nagy L.G."/>
            <person name="Floudas D."/>
            <person name="Copeland A."/>
            <person name="Barry K.W."/>
            <person name="Cichocki N."/>
            <person name="Veneault-Fourrey C."/>
            <person name="LaButti K."/>
            <person name="Lindquist E.A."/>
            <person name="Lipzen A."/>
            <person name="Lundell T."/>
            <person name="Morin E."/>
            <person name="Murat C."/>
            <person name="Sun H."/>
            <person name="Tunlid A."/>
            <person name="Henrissat B."/>
            <person name="Grigoriev I.V."/>
            <person name="Hibbett D.S."/>
            <person name="Martin F."/>
            <person name="Nordberg H.P."/>
            <person name="Cantor M.N."/>
            <person name="Hua S.X."/>
        </authorList>
    </citation>
    <scope>NUCLEOTIDE SEQUENCE [LARGE SCALE GENOMIC DNA]</scope>
    <source>
        <strain evidence="5 6">MAFF 305830</strain>
    </source>
</reference>
<protein>
    <recommendedName>
        <fullName evidence="7">Ankyrin</fullName>
    </recommendedName>
</protein>
<reference evidence="6" key="2">
    <citation type="submission" date="2015-01" db="EMBL/GenBank/DDBJ databases">
        <title>Evolutionary Origins and Diversification of the Mycorrhizal Mutualists.</title>
        <authorList>
            <consortium name="DOE Joint Genome Institute"/>
            <consortium name="Mycorrhizal Genomics Consortium"/>
            <person name="Kohler A."/>
            <person name="Kuo A."/>
            <person name="Nagy L.G."/>
            <person name="Floudas D."/>
            <person name="Copeland A."/>
            <person name="Barry K.W."/>
            <person name="Cichocki N."/>
            <person name="Veneault-Fourrey C."/>
            <person name="LaButti K."/>
            <person name="Lindquist E.A."/>
            <person name="Lipzen A."/>
            <person name="Lundell T."/>
            <person name="Morin E."/>
            <person name="Murat C."/>
            <person name="Riley R."/>
            <person name="Ohm R."/>
            <person name="Sun H."/>
            <person name="Tunlid A."/>
            <person name="Henrissat B."/>
            <person name="Grigoriev I.V."/>
            <person name="Hibbett D.S."/>
            <person name="Martin F."/>
        </authorList>
    </citation>
    <scope>NUCLEOTIDE SEQUENCE [LARGE SCALE GENOMIC DNA]</scope>
    <source>
        <strain evidence="6">MAFF 305830</strain>
    </source>
</reference>
<dbReference type="PROSITE" id="PS50088">
    <property type="entry name" value="ANK_REPEAT"/>
    <property type="match status" value="2"/>
</dbReference>
<evidence type="ECO:0000256" key="1">
    <source>
        <dbReference type="ARBA" id="ARBA00022737"/>
    </source>
</evidence>
<dbReference type="InterPro" id="IPR036770">
    <property type="entry name" value="Ankyrin_rpt-contain_sf"/>
</dbReference>
<dbReference type="InterPro" id="IPR002110">
    <property type="entry name" value="Ankyrin_rpt"/>
</dbReference>
<keyword evidence="2 3" id="KW-0040">ANK repeat</keyword>
<feature type="repeat" description="ANK" evidence="3">
    <location>
        <begin position="116"/>
        <end position="148"/>
    </location>
</feature>
<gene>
    <name evidence="5" type="ORF">M408DRAFT_329928</name>
</gene>
<name>A0A0C3B5J2_SERVB</name>
<dbReference type="Proteomes" id="UP000054097">
    <property type="component" value="Unassembled WGS sequence"/>
</dbReference>
<evidence type="ECO:0008006" key="7">
    <source>
        <dbReference type="Google" id="ProtNLM"/>
    </source>
</evidence>
<evidence type="ECO:0000256" key="2">
    <source>
        <dbReference type="ARBA" id="ARBA00023043"/>
    </source>
</evidence>
<organism evidence="5 6">
    <name type="scientific">Serendipita vermifera MAFF 305830</name>
    <dbReference type="NCBI Taxonomy" id="933852"/>
    <lineage>
        <taxon>Eukaryota</taxon>
        <taxon>Fungi</taxon>
        <taxon>Dikarya</taxon>
        <taxon>Basidiomycota</taxon>
        <taxon>Agaricomycotina</taxon>
        <taxon>Agaricomycetes</taxon>
        <taxon>Sebacinales</taxon>
        <taxon>Serendipitaceae</taxon>
        <taxon>Serendipita</taxon>
    </lineage>
</organism>
<feature type="compositionally biased region" description="Polar residues" evidence="4">
    <location>
        <begin position="660"/>
        <end position="670"/>
    </location>
</feature>
<feature type="compositionally biased region" description="Low complexity" evidence="4">
    <location>
        <begin position="710"/>
        <end position="729"/>
    </location>
</feature>
<feature type="region of interest" description="Disordered" evidence="4">
    <location>
        <begin position="620"/>
        <end position="696"/>
    </location>
</feature>
<keyword evidence="1" id="KW-0677">Repeat</keyword>
<dbReference type="STRING" id="933852.A0A0C3B5J2"/>
<evidence type="ECO:0000313" key="5">
    <source>
        <dbReference type="EMBL" id="KIM27459.1"/>
    </source>
</evidence>
<feature type="compositionally biased region" description="Basic and acidic residues" evidence="4">
    <location>
        <begin position="673"/>
        <end position="682"/>
    </location>
</feature>
<dbReference type="PROSITE" id="PS50297">
    <property type="entry name" value="ANK_REP_REGION"/>
    <property type="match status" value="1"/>
</dbReference>
<evidence type="ECO:0000256" key="4">
    <source>
        <dbReference type="SAM" id="MobiDB-lite"/>
    </source>
</evidence>
<dbReference type="SUPFAM" id="SSF48403">
    <property type="entry name" value="Ankyrin repeat"/>
    <property type="match status" value="1"/>
</dbReference>
<dbReference type="PANTHER" id="PTHR24171">
    <property type="entry name" value="ANKYRIN REPEAT DOMAIN-CONTAINING PROTEIN 39-RELATED"/>
    <property type="match status" value="1"/>
</dbReference>
<sequence>MLLHEAIANANLRAASDAIAERPDDVNLLDDCHRSVLFCAIVGHDLRTPVPSSAERNAILKAILSRAELSIYALNAAMDCARGATPLTLACRLGRVEQVMTLLDCPSVLVNTRDASGLTPLMHAVRVENPRIVVALLRSGAKIDSLDPIQRSVFEYSKNPEIRIHLENQLRLDRNPGSTSSRSTTSSPSAQLNACSPPWPQPPSSTPSGLIGNVTPEALFRLLIRAVNSQDLSLLNACVQIIVSGASRPPSPISHPPPLRAVAHYSVINNLDEAGFAPIHHAMMSRSPNFAIIDALYAAGADMNLLTSSLKTPLEILVDYYAVSSTSPEENYSLYLLVRHLIQDLQVSILHRDDQMETCLHRAAEHGSCRELLEALVESDVGGTARALKNKRSLKPVDVAKPQYRSVFGERPDSMCTLRPLHTKRSLGSVSSFSSFTSVSSMASTPTITPASSPSQKDTQLVGMSLQEALRGSQILLDEIDLSLLQRTLFYRSSLDMDRAAPEIDQSLSQTSSEVIAYWRSCLSLIREELDSSQKAIVKSHLLVARTRRDVDKRTRDEERELAEAMMVWEEQQIIGERFALKEQARGRAFTAPARMAESPSDSEASQKFWMLPRKKWSISGTSTPTEATGVFPSSSETTTSRSSRVTSYIKHKLRPLSRPPQSRNKTPSSAGRRGEPLKIRTTDLNPPEDPGLEDDSVETEIGHQLNDLSIIDGGSSSPSSSTARIGRSVSTRGTIRKAPVVLTRLHTDLLRMEEYARGIHVLALDFQNETAKAEQMIHHCLLRCAQAGEGQEYEDEKELERLRTILLVGLESKVDEMCEALEVVRKWNGLVRSLLREFRKKIKGGTPVELLNIHP</sequence>
<accession>A0A0C3B5J2</accession>
<feature type="region of interest" description="Disordered" evidence="4">
    <location>
        <begin position="709"/>
        <end position="729"/>
    </location>
</feature>